<name>A0A5B7H2F2_PORTR</name>
<dbReference type="AlphaFoldDB" id="A0A5B7H2F2"/>
<protein>
    <submittedName>
        <fullName evidence="1">Uncharacterized protein</fullName>
    </submittedName>
</protein>
<dbReference type="EMBL" id="VSRR010021664">
    <property type="protein sequence ID" value="MPC64119.1"/>
    <property type="molecule type" value="Genomic_DNA"/>
</dbReference>
<organism evidence="1 2">
    <name type="scientific">Portunus trituberculatus</name>
    <name type="common">Swimming crab</name>
    <name type="synonym">Neptunus trituberculatus</name>
    <dbReference type="NCBI Taxonomy" id="210409"/>
    <lineage>
        <taxon>Eukaryota</taxon>
        <taxon>Metazoa</taxon>
        <taxon>Ecdysozoa</taxon>
        <taxon>Arthropoda</taxon>
        <taxon>Crustacea</taxon>
        <taxon>Multicrustacea</taxon>
        <taxon>Malacostraca</taxon>
        <taxon>Eumalacostraca</taxon>
        <taxon>Eucarida</taxon>
        <taxon>Decapoda</taxon>
        <taxon>Pleocyemata</taxon>
        <taxon>Brachyura</taxon>
        <taxon>Eubrachyura</taxon>
        <taxon>Portunoidea</taxon>
        <taxon>Portunidae</taxon>
        <taxon>Portuninae</taxon>
        <taxon>Portunus</taxon>
    </lineage>
</organism>
<dbReference type="Proteomes" id="UP000324222">
    <property type="component" value="Unassembled WGS sequence"/>
</dbReference>
<reference evidence="1 2" key="1">
    <citation type="submission" date="2019-05" db="EMBL/GenBank/DDBJ databases">
        <title>Another draft genome of Portunus trituberculatus and its Hox gene families provides insights of decapod evolution.</title>
        <authorList>
            <person name="Jeong J.-H."/>
            <person name="Song I."/>
            <person name="Kim S."/>
            <person name="Choi T."/>
            <person name="Kim D."/>
            <person name="Ryu S."/>
            <person name="Kim W."/>
        </authorList>
    </citation>
    <scope>NUCLEOTIDE SEQUENCE [LARGE SCALE GENOMIC DNA]</scope>
    <source>
        <tissue evidence="1">Muscle</tissue>
    </source>
</reference>
<evidence type="ECO:0000313" key="1">
    <source>
        <dbReference type="EMBL" id="MPC64119.1"/>
    </source>
</evidence>
<proteinExistence type="predicted"/>
<comment type="caution">
    <text evidence="1">The sequence shown here is derived from an EMBL/GenBank/DDBJ whole genome shotgun (WGS) entry which is preliminary data.</text>
</comment>
<keyword evidence="2" id="KW-1185">Reference proteome</keyword>
<sequence>MSSRGSSTSSIDCERPASLLLQEDIAERMGTSGQHVNMVQGLTLLVQALSAIPCMFLCGEFDERSE</sequence>
<dbReference type="OrthoDB" id="6355146at2759"/>
<accession>A0A5B7H2F2</accession>
<evidence type="ECO:0000313" key="2">
    <source>
        <dbReference type="Proteomes" id="UP000324222"/>
    </source>
</evidence>
<gene>
    <name evidence="1" type="ORF">E2C01_058230</name>
</gene>